<dbReference type="EMBL" id="JAHLFV010000020">
    <property type="protein sequence ID" value="MBU3849115.1"/>
    <property type="molecule type" value="Genomic_DNA"/>
</dbReference>
<dbReference type="Pfam" id="PF09983">
    <property type="entry name" value="JetD_C"/>
    <property type="match status" value="1"/>
</dbReference>
<dbReference type="AlphaFoldDB" id="A0A9E2KZX5"/>
<protein>
    <submittedName>
        <fullName evidence="2">DUF2220 domain-containing protein</fullName>
    </submittedName>
</protein>
<dbReference type="InterPro" id="IPR036078">
    <property type="entry name" value="Spo11/TopoVI_A_sf"/>
</dbReference>
<dbReference type="InterPro" id="IPR024534">
    <property type="entry name" value="JetD_C"/>
</dbReference>
<evidence type="ECO:0000313" key="3">
    <source>
        <dbReference type="Proteomes" id="UP000823914"/>
    </source>
</evidence>
<dbReference type="GO" id="GO:0005694">
    <property type="term" value="C:chromosome"/>
    <property type="evidence" value="ECO:0007669"/>
    <property type="project" value="InterPro"/>
</dbReference>
<sequence>MGTKPETEILNVLLDNYEKSKSFTGTNKNTQTFKVSIGSLFPRYLDHAEFEYYTKLNASVAFLLSKDFVSITKKKSGEITYVTLNVAKLDDIYAYVKRIPRRKIQDEILRLLVFYGNADNYTGIRTGGTDSIHVGAEIFLQKALCKDGKIPVVKETGNIFRREEENPLILYAENQKQRIEKNQNVLFFEGDMAEYNDVLRAAKAVWENREEIFIRELSVKLFNNSKQLEKLESKVRSLLFAYGSYEDKDTVFEEHNVIKTPTYVMVKGCGVLDCGETIDLSKIKGDLGLSTATLKALKHVTLGGAGVITIENLTAFHRYEPKNEMAVYLGGFHNQVKRDFLTMVYAENPGCRFRHFGDIDAGGFYILEHLKLKTGIAFEPWGMDCAVLEKYKDNVLPLTDRDRKRIQDLLEKDLPYKDVLEYMLAHNCKLEQEAVV</sequence>
<dbReference type="SUPFAM" id="SSF56726">
    <property type="entry name" value="DNA topoisomerase IV, alpha subunit"/>
    <property type="match status" value="1"/>
</dbReference>
<comment type="caution">
    <text evidence="2">The sequence shown here is derived from an EMBL/GenBank/DDBJ whole genome shotgun (WGS) entry which is preliminary data.</text>
</comment>
<gene>
    <name evidence="2" type="ORF">IAA16_00945</name>
</gene>
<dbReference type="Gene3D" id="3.40.1360.10">
    <property type="match status" value="1"/>
</dbReference>
<dbReference type="Proteomes" id="UP000823914">
    <property type="component" value="Unassembled WGS sequence"/>
</dbReference>
<reference evidence="2" key="2">
    <citation type="submission" date="2021-04" db="EMBL/GenBank/DDBJ databases">
        <authorList>
            <person name="Gilroy R."/>
        </authorList>
    </citation>
    <scope>NUCLEOTIDE SEQUENCE</scope>
    <source>
        <strain evidence="2">Gambia15-2214</strain>
    </source>
</reference>
<reference evidence="2" key="1">
    <citation type="journal article" date="2021" name="PeerJ">
        <title>Extensive microbial diversity within the chicken gut microbiome revealed by metagenomics and culture.</title>
        <authorList>
            <person name="Gilroy R."/>
            <person name="Ravi A."/>
            <person name="Getino M."/>
            <person name="Pursley I."/>
            <person name="Horton D.L."/>
            <person name="Alikhan N.F."/>
            <person name="Baker D."/>
            <person name="Gharbi K."/>
            <person name="Hall N."/>
            <person name="Watson M."/>
            <person name="Adriaenssens E.M."/>
            <person name="Foster-Nyarko E."/>
            <person name="Jarju S."/>
            <person name="Secka A."/>
            <person name="Antonio M."/>
            <person name="Oren A."/>
            <person name="Chaudhuri R.R."/>
            <person name="La Ragione R."/>
            <person name="Hildebrand F."/>
            <person name="Pallen M.J."/>
        </authorList>
    </citation>
    <scope>NUCLEOTIDE SEQUENCE</scope>
    <source>
        <strain evidence="2">Gambia15-2214</strain>
    </source>
</reference>
<organism evidence="2 3">
    <name type="scientific">Candidatus Treponema excrementipullorum</name>
    <dbReference type="NCBI Taxonomy" id="2838768"/>
    <lineage>
        <taxon>Bacteria</taxon>
        <taxon>Pseudomonadati</taxon>
        <taxon>Spirochaetota</taxon>
        <taxon>Spirochaetia</taxon>
        <taxon>Spirochaetales</taxon>
        <taxon>Treponemataceae</taxon>
        <taxon>Treponema</taxon>
    </lineage>
</organism>
<dbReference type="GO" id="GO:0003677">
    <property type="term" value="F:DNA binding"/>
    <property type="evidence" value="ECO:0007669"/>
    <property type="project" value="InterPro"/>
</dbReference>
<evidence type="ECO:0000259" key="1">
    <source>
        <dbReference type="Pfam" id="PF09983"/>
    </source>
</evidence>
<feature type="domain" description="Wadjet protein JetD C-terminal" evidence="1">
    <location>
        <begin position="286"/>
        <end position="435"/>
    </location>
</feature>
<accession>A0A9E2KZX5</accession>
<name>A0A9E2KZX5_9SPIR</name>
<evidence type="ECO:0000313" key="2">
    <source>
        <dbReference type="EMBL" id="MBU3849115.1"/>
    </source>
</evidence>
<proteinExistence type="predicted"/>